<evidence type="ECO:0000313" key="3">
    <source>
        <dbReference type="EMBL" id="SVB52718.1"/>
    </source>
</evidence>
<evidence type="ECO:0000259" key="1">
    <source>
        <dbReference type="Pfam" id="PF06452"/>
    </source>
</evidence>
<evidence type="ECO:0000259" key="2">
    <source>
        <dbReference type="Pfam" id="PF19313"/>
    </source>
</evidence>
<dbReference type="InterPro" id="IPR010502">
    <property type="entry name" value="Carb-bd_dom_fam9"/>
</dbReference>
<feature type="non-terminal residue" evidence="3">
    <location>
        <position position="536"/>
    </location>
</feature>
<accession>A0A382EPV1</accession>
<dbReference type="SUPFAM" id="SSF49344">
    <property type="entry name" value="CBD9-like"/>
    <property type="match status" value="1"/>
</dbReference>
<protein>
    <submittedName>
        <fullName evidence="3">Uncharacterized protein</fullName>
    </submittedName>
</protein>
<organism evidence="3">
    <name type="scientific">marine metagenome</name>
    <dbReference type="NCBI Taxonomy" id="408172"/>
    <lineage>
        <taxon>unclassified sequences</taxon>
        <taxon>metagenomes</taxon>
        <taxon>ecological metagenomes</taxon>
    </lineage>
</organism>
<proteinExistence type="predicted"/>
<dbReference type="GO" id="GO:0004553">
    <property type="term" value="F:hydrolase activity, hydrolyzing O-glycosyl compounds"/>
    <property type="evidence" value="ECO:0007669"/>
    <property type="project" value="InterPro"/>
</dbReference>
<sequence length="536" mass="61444">MDCALIFRSQHPQSVKYLIQLLLIFALLPIVGAQKQSSEYQVEARRTYETIEIDGDLSEPGWRKAKPVDRFVQIEPHEGSPTSQPMEVRILYDDNYIYFGFTCFDSDPSKLVANELRRDARDLHENDNVFILLDTYNDRRSGFFFRINSLGAMQDSKVTNGGDSMNRDWDIVWECRTKVNENNWVVEVAIPFSQLRFEKREQMVWGINLGREIPRNKEEAIWSPVSKSYGGMAKYRTANLAYLTGLKSIVPSRNLEFSPYILPGLTKSDDYTNRVFDAGLDLKYGITSNLTADFTYNTDFAQVEADQEEVNLTRFDLFFPEKRPFFLEGAGLFDFGIPRASFRRPPPLLLFYSRRIGIEEGNAIPITAGAKITGKTGSYGLGVLNVLTDEFSNPEDGIDVSPTNYTVTRVKRDVLGQSSVGIIAVNKQDSDRYNRSGGLDFLYRPNENFNMQGMWARTLDQGDIGSPKTGSSNQENAWSLGSRWRNDLFRLEGLYVDVGEDFNPEVGFIRRQGIRRIRSEMRYSPWPRKFGVRRIW</sequence>
<dbReference type="CDD" id="cd09618">
    <property type="entry name" value="CBM9_like_2"/>
    <property type="match status" value="1"/>
</dbReference>
<dbReference type="Gene3D" id="2.60.40.1190">
    <property type="match status" value="1"/>
</dbReference>
<feature type="domain" description="DUF5916" evidence="2">
    <location>
        <begin position="254"/>
        <end position="424"/>
    </location>
</feature>
<dbReference type="AlphaFoldDB" id="A0A382EPV1"/>
<dbReference type="Pfam" id="PF06452">
    <property type="entry name" value="CBM9_1"/>
    <property type="match status" value="1"/>
</dbReference>
<dbReference type="Pfam" id="PF19313">
    <property type="entry name" value="DUF5916"/>
    <property type="match status" value="1"/>
</dbReference>
<reference evidence="3" key="1">
    <citation type="submission" date="2018-05" db="EMBL/GenBank/DDBJ databases">
        <authorList>
            <person name="Lanie J.A."/>
            <person name="Ng W.-L."/>
            <person name="Kazmierczak K.M."/>
            <person name="Andrzejewski T.M."/>
            <person name="Davidsen T.M."/>
            <person name="Wayne K.J."/>
            <person name="Tettelin H."/>
            <person name="Glass J.I."/>
            <person name="Rusch D."/>
            <person name="Podicherti R."/>
            <person name="Tsui H.-C.T."/>
            <person name="Winkler M.E."/>
        </authorList>
    </citation>
    <scope>NUCLEOTIDE SEQUENCE</scope>
</reference>
<dbReference type="GO" id="GO:0030246">
    <property type="term" value="F:carbohydrate binding"/>
    <property type="evidence" value="ECO:0007669"/>
    <property type="project" value="InterPro"/>
</dbReference>
<dbReference type="GO" id="GO:0016052">
    <property type="term" value="P:carbohydrate catabolic process"/>
    <property type="evidence" value="ECO:0007669"/>
    <property type="project" value="InterPro"/>
</dbReference>
<feature type="domain" description="Carbohydrate-binding" evidence="1">
    <location>
        <begin position="53"/>
        <end position="207"/>
    </location>
</feature>
<gene>
    <name evidence="3" type="ORF">METZ01_LOCUS205572</name>
</gene>
<dbReference type="EMBL" id="UINC01045675">
    <property type="protein sequence ID" value="SVB52718.1"/>
    <property type="molecule type" value="Genomic_DNA"/>
</dbReference>
<dbReference type="InterPro" id="IPR045670">
    <property type="entry name" value="DUF5916"/>
</dbReference>
<name>A0A382EPV1_9ZZZZ</name>